<dbReference type="PANTHER" id="PTHR22974">
    <property type="entry name" value="MIXED LINEAGE PROTEIN KINASE"/>
    <property type="match status" value="1"/>
</dbReference>
<feature type="domain" description="Protein kinase" evidence="6">
    <location>
        <begin position="1"/>
        <end position="45"/>
    </location>
</feature>
<keyword evidence="5" id="KW-0067">ATP-binding</keyword>
<gene>
    <name evidence="7" type="ORF">DILT_LOCUS1967</name>
</gene>
<evidence type="ECO:0000259" key="6">
    <source>
        <dbReference type="PROSITE" id="PS50011"/>
    </source>
</evidence>
<keyword evidence="1" id="KW-0723">Serine/threonine-protein kinase</keyword>
<evidence type="ECO:0000256" key="3">
    <source>
        <dbReference type="ARBA" id="ARBA00022741"/>
    </source>
</evidence>
<evidence type="ECO:0000313" key="7">
    <source>
        <dbReference type="EMBL" id="VDK53425.1"/>
    </source>
</evidence>
<dbReference type="GO" id="GO:0034501">
    <property type="term" value="P:protein localization to kinetochore"/>
    <property type="evidence" value="ECO:0007669"/>
    <property type="project" value="TreeGrafter"/>
</dbReference>
<accession>A0A3P6RHW9</accession>
<keyword evidence="8" id="KW-1185">Reference proteome</keyword>
<keyword evidence="2" id="KW-0808">Transferase</keyword>
<evidence type="ECO:0000256" key="1">
    <source>
        <dbReference type="ARBA" id="ARBA00022527"/>
    </source>
</evidence>
<dbReference type="PROSITE" id="PS00108">
    <property type="entry name" value="PROTEIN_KINASE_ST"/>
    <property type="match status" value="1"/>
</dbReference>
<evidence type="ECO:0000313" key="8">
    <source>
        <dbReference type="Proteomes" id="UP000281553"/>
    </source>
</evidence>
<dbReference type="GO" id="GO:0000776">
    <property type="term" value="C:kinetochore"/>
    <property type="evidence" value="ECO:0007669"/>
    <property type="project" value="TreeGrafter"/>
</dbReference>
<feature type="non-terminal residue" evidence="7">
    <location>
        <position position="45"/>
    </location>
</feature>
<dbReference type="GO" id="GO:0005524">
    <property type="term" value="F:ATP binding"/>
    <property type="evidence" value="ECO:0007669"/>
    <property type="project" value="UniProtKB-KW"/>
</dbReference>
<keyword evidence="3" id="KW-0547">Nucleotide-binding</keyword>
<dbReference type="SUPFAM" id="SSF56112">
    <property type="entry name" value="Protein kinase-like (PK-like)"/>
    <property type="match status" value="1"/>
</dbReference>
<organism evidence="7 8">
    <name type="scientific">Dibothriocephalus latus</name>
    <name type="common">Fish tapeworm</name>
    <name type="synonym">Diphyllobothrium latum</name>
    <dbReference type="NCBI Taxonomy" id="60516"/>
    <lineage>
        <taxon>Eukaryota</taxon>
        <taxon>Metazoa</taxon>
        <taxon>Spiralia</taxon>
        <taxon>Lophotrochozoa</taxon>
        <taxon>Platyhelminthes</taxon>
        <taxon>Cestoda</taxon>
        <taxon>Eucestoda</taxon>
        <taxon>Diphyllobothriidea</taxon>
        <taxon>Diphyllobothriidae</taxon>
        <taxon>Dibothriocephalus</taxon>
    </lineage>
</organism>
<dbReference type="PROSITE" id="PS50011">
    <property type="entry name" value="PROTEIN_KINASE_DOM"/>
    <property type="match status" value="1"/>
</dbReference>
<dbReference type="GO" id="GO:0007059">
    <property type="term" value="P:chromosome segregation"/>
    <property type="evidence" value="ECO:0007669"/>
    <property type="project" value="TreeGrafter"/>
</dbReference>
<dbReference type="OrthoDB" id="20524at2759"/>
<dbReference type="GO" id="GO:0005634">
    <property type="term" value="C:nucleus"/>
    <property type="evidence" value="ECO:0007669"/>
    <property type="project" value="TreeGrafter"/>
</dbReference>
<proteinExistence type="predicted"/>
<dbReference type="AlphaFoldDB" id="A0A3P6RHW9"/>
<dbReference type="Gene3D" id="1.10.510.10">
    <property type="entry name" value="Transferase(Phosphotransferase) domain 1"/>
    <property type="match status" value="1"/>
</dbReference>
<reference evidence="7 8" key="1">
    <citation type="submission" date="2018-11" db="EMBL/GenBank/DDBJ databases">
        <authorList>
            <consortium name="Pathogen Informatics"/>
        </authorList>
    </citation>
    <scope>NUCLEOTIDE SEQUENCE [LARGE SCALE GENOMIC DNA]</scope>
</reference>
<protein>
    <recommendedName>
        <fullName evidence="6">Protein kinase domain-containing protein</fullName>
    </recommendedName>
</protein>
<dbReference type="PANTHER" id="PTHR22974:SF21">
    <property type="entry name" value="DUAL SPECIFICITY PROTEIN KINASE TTK"/>
    <property type="match status" value="1"/>
</dbReference>
<evidence type="ECO:0000256" key="5">
    <source>
        <dbReference type="ARBA" id="ARBA00022840"/>
    </source>
</evidence>
<dbReference type="InterPro" id="IPR000719">
    <property type="entry name" value="Prot_kinase_dom"/>
</dbReference>
<evidence type="ECO:0000256" key="4">
    <source>
        <dbReference type="ARBA" id="ARBA00022777"/>
    </source>
</evidence>
<dbReference type="EMBL" id="UYRU01018162">
    <property type="protein sequence ID" value="VDK53425.1"/>
    <property type="molecule type" value="Genomic_DNA"/>
</dbReference>
<dbReference type="InterPro" id="IPR011009">
    <property type="entry name" value="Kinase-like_dom_sf"/>
</dbReference>
<name>A0A3P6RHW9_DIBLA</name>
<dbReference type="GO" id="GO:0004674">
    <property type="term" value="F:protein serine/threonine kinase activity"/>
    <property type="evidence" value="ECO:0007669"/>
    <property type="project" value="UniProtKB-KW"/>
</dbReference>
<keyword evidence="4" id="KW-0418">Kinase</keyword>
<dbReference type="InterPro" id="IPR008271">
    <property type="entry name" value="Ser/Thr_kinase_AS"/>
</dbReference>
<evidence type="ECO:0000256" key="2">
    <source>
        <dbReference type="ARBA" id="ARBA00022679"/>
    </source>
</evidence>
<dbReference type="GO" id="GO:0033316">
    <property type="term" value="P:meiotic spindle assembly checkpoint signaling"/>
    <property type="evidence" value="ECO:0007669"/>
    <property type="project" value="TreeGrafter"/>
</dbReference>
<sequence>MLTLLSSRPPPAGIVHLDLKPENFVLVQGRLKLIDLGISQRLPMD</sequence>
<dbReference type="GO" id="GO:0007094">
    <property type="term" value="P:mitotic spindle assembly checkpoint signaling"/>
    <property type="evidence" value="ECO:0007669"/>
    <property type="project" value="TreeGrafter"/>
</dbReference>
<dbReference type="Proteomes" id="UP000281553">
    <property type="component" value="Unassembled WGS sequence"/>
</dbReference>
<dbReference type="GO" id="GO:0004712">
    <property type="term" value="F:protein serine/threonine/tyrosine kinase activity"/>
    <property type="evidence" value="ECO:0007669"/>
    <property type="project" value="TreeGrafter"/>
</dbReference>